<sequence length="218" mass="24736">MDGISAGFPPNGVPERLRQKFSGLMFERQLQIIQPLLTMRLIIICDVRAVAFMSSPEFAVQALYSSHHGWLNAWLRARLGNAADAADLAQDTFVRLLQRTERLELKAPRAFLRTIARGLVIDHWRREEIERAYLEAIAHLPEAETPSAEARALVIELLESIARMLEGLKPKVRQAFLLAQCEGLTHKQIAEEMGLSLRSVERYVADALFHCYVLRYAS</sequence>
<accession>A0ACD2U984</accession>
<organism evidence="1 2">
    <name type="scientific">Pseudomonas helmanticensis</name>
    <dbReference type="NCBI Taxonomy" id="1471381"/>
    <lineage>
        <taxon>Bacteria</taxon>
        <taxon>Pseudomonadati</taxon>
        <taxon>Pseudomonadota</taxon>
        <taxon>Gammaproteobacteria</taxon>
        <taxon>Pseudomonadales</taxon>
        <taxon>Pseudomonadaceae</taxon>
        <taxon>Pseudomonas</taxon>
    </lineage>
</organism>
<comment type="caution">
    <text evidence="1">The sequence shown here is derived from an EMBL/GenBank/DDBJ whole genome shotgun (WGS) entry which is preliminary data.</text>
</comment>
<dbReference type="Proteomes" id="UP001158048">
    <property type="component" value="Unassembled WGS sequence"/>
</dbReference>
<dbReference type="EMBL" id="FXUY01000001">
    <property type="protein sequence ID" value="SMQ27836.1"/>
    <property type="molecule type" value="Genomic_DNA"/>
</dbReference>
<gene>
    <name evidence="1" type="ORF">SAMN04488483_3927</name>
</gene>
<proteinExistence type="predicted"/>
<protein>
    <submittedName>
        <fullName evidence="1">RNA polymerase sigma-70 factor, ECF subfamily</fullName>
    </submittedName>
</protein>
<name>A0ACD2U984_9PSED</name>
<evidence type="ECO:0000313" key="1">
    <source>
        <dbReference type="EMBL" id="SMQ27836.1"/>
    </source>
</evidence>
<keyword evidence="2" id="KW-1185">Reference proteome</keyword>
<evidence type="ECO:0000313" key="2">
    <source>
        <dbReference type="Proteomes" id="UP001158048"/>
    </source>
</evidence>
<reference evidence="1" key="1">
    <citation type="submission" date="2017-05" db="EMBL/GenBank/DDBJ databases">
        <authorList>
            <person name="Varghese N."/>
            <person name="Submissions S."/>
        </authorList>
    </citation>
    <scope>NUCLEOTIDE SEQUENCE</scope>
    <source>
        <strain evidence="1">LMG 28168</strain>
    </source>
</reference>